<dbReference type="AlphaFoldDB" id="A0AAN9U633"/>
<gene>
    <name evidence="12" type="ORF">SLS53_005203</name>
</gene>
<dbReference type="Pfam" id="PF13364">
    <property type="entry name" value="BetaGal_ABD2"/>
    <property type="match status" value="2"/>
</dbReference>
<dbReference type="InterPro" id="IPR019801">
    <property type="entry name" value="Glyco_hydro_35_CS"/>
</dbReference>
<sequence>MRLTKILTVAALAVQSSYALQGRPDQLLHPERRELLQDVVTFDNYSLLINGERLFIYSGEFHPFRLPVPSLWLDIFEKVKALGLNTVSFYLHWGSLEGKSGDFVAEGPLAIEPFLQAAQEAGIYLIARPGPYINAEAAGGGFPGWLQRIEGKLRTNATDYLSATDNYMANVGALLAKYQITNGGPVILVQVENEYTIAVSGTDFPNGYYMQYIEDQLHDAGIIVPLISNDASPKGHNAPGTGIGQVDIYGHDSYPLGFDCANPSTWPSGDLPTYFREDHLEQSPTTPYTVPENQGGSYDPPGGVGFEKCAALLNEEFERVFYKNNYAAGVTILNLYMLYGGTNWGNIGQPGGYTSYDYGSVIREDRAVDREKYSELKLQANFLKVSPGYLIAVAANSSSTGVYNTNSEIVTTPLIGANGSFFVIRHSDYSSQNSTNYTLTLPTSQGTISVPQLGGSLTLNGRDSKVHVTDYPVGDSKLLYSTAEIFTWQEFEDKTVLVVYGGPNELHELAVLGASNGTLVEGHGVTIKKTNSSLVAHWQTSTDRRIVQVGDLYIYILDRNSAYNYWVPETTDGAIIVNGPYLVRSASVDGDTISVKADFNKTTDLELIGVPSGTSTLQVNNETLDYTTDKLGSWTVSQDYSPPDFELPDLPSASWYYIDSLPEISTSYDDSAWPDADHTNTTNPIGSPLLTPVSLYGSDYGFNTGSLLLRGHFTAAGNESKITLWTQGGQAYGVSAWLNGTFIGSWAGTAAAEDQNSTFTLPNLTAGKEYVFTILIDNMGLDENYDVGADELKDPRGILDYAFASDITWKITGNLGGEDYADRVRGPLNEGGLFVERQGYHQPSPPVEEFTTGTSPYEGISSAGVAYYTTNFTLSIPSDQWDVPLSLVFANDTSAAADAPYRAFIYVNGYQFGRYTSNVGPQTEFPVPEGVLDYSGENWLGLALWALGSDGAAVPGLNWTLGSTPVLTGRTTPTLVEQPAWSERPGAY</sequence>
<dbReference type="SUPFAM" id="SSF49785">
    <property type="entry name" value="Galactose-binding domain-like"/>
    <property type="match status" value="2"/>
</dbReference>
<dbReference type="SUPFAM" id="SSF51011">
    <property type="entry name" value="Glycosyl hydrolase domain"/>
    <property type="match status" value="1"/>
</dbReference>
<dbReference type="InterPro" id="IPR031330">
    <property type="entry name" value="Gly_Hdrlase_35_cat"/>
</dbReference>
<reference evidence="12 13" key="1">
    <citation type="journal article" date="2023" name="PLoS ONE">
        <title>Cytospora paraplurivora sp. nov. isolated from orchards with fruit tree decline syndrome in Ontario, Canada.</title>
        <authorList>
            <person name="Ilyukhin E."/>
            <person name="Nguyen H.D.T."/>
            <person name="Castle A.J."/>
            <person name="Ellouze W."/>
        </authorList>
    </citation>
    <scope>NUCLEOTIDE SEQUENCE [LARGE SCALE GENOMIC DNA]</scope>
    <source>
        <strain evidence="12 13">FDS-564</strain>
    </source>
</reference>
<evidence type="ECO:0000256" key="1">
    <source>
        <dbReference type="ARBA" id="ARBA00001412"/>
    </source>
</evidence>
<dbReference type="InterPro" id="IPR025300">
    <property type="entry name" value="BetaGal_jelly_roll_dom"/>
</dbReference>
<evidence type="ECO:0000256" key="9">
    <source>
        <dbReference type="RuleBase" id="RU003679"/>
    </source>
</evidence>
<accession>A0AAN9U633</accession>
<evidence type="ECO:0000256" key="8">
    <source>
        <dbReference type="RuleBase" id="RU000675"/>
    </source>
</evidence>
<dbReference type="InterPro" id="IPR018954">
    <property type="entry name" value="Betagal_dom2"/>
</dbReference>
<protein>
    <recommendedName>
        <fullName evidence="3 8">Beta-galactosidase</fullName>
        <ecNumber evidence="3 8">3.2.1.23</ecNumber>
    </recommendedName>
</protein>
<evidence type="ECO:0000313" key="12">
    <source>
        <dbReference type="EMBL" id="KAK7740735.1"/>
    </source>
</evidence>
<dbReference type="FunFam" id="2.102.20.10:FF:000001">
    <property type="entry name" value="Beta-galactosidase A"/>
    <property type="match status" value="1"/>
</dbReference>
<comment type="caution">
    <text evidence="12">The sequence shown here is derived from an EMBL/GenBank/DDBJ whole genome shotgun (WGS) entry which is preliminary data.</text>
</comment>
<dbReference type="SUPFAM" id="SSF51445">
    <property type="entry name" value="(Trans)glycosidases"/>
    <property type="match status" value="1"/>
</dbReference>
<evidence type="ECO:0000256" key="6">
    <source>
        <dbReference type="ARBA" id="ARBA00023180"/>
    </source>
</evidence>
<feature type="signal peptide" evidence="10">
    <location>
        <begin position="1"/>
        <end position="19"/>
    </location>
</feature>
<name>A0AAN9U633_9PEZI</name>
<keyword evidence="7 8" id="KW-0326">Glycosidase</keyword>
<evidence type="ECO:0000256" key="7">
    <source>
        <dbReference type="ARBA" id="ARBA00023295"/>
    </source>
</evidence>
<evidence type="ECO:0000256" key="2">
    <source>
        <dbReference type="ARBA" id="ARBA00009809"/>
    </source>
</evidence>
<dbReference type="InterPro" id="IPR008979">
    <property type="entry name" value="Galactose-bd-like_sf"/>
</dbReference>
<dbReference type="InterPro" id="IPR037110">
    <property type="entry name" value="Betagal_dom2_sf"/>
</dbReference>
<dbReference type="PROSITE" id="PS01182">
    <property type="entry name" value="GLYCOSYL_HYDROL_F35"/>
    <property type="match status" value="1"/>
</dbReference>
<evidence type="ECO:0000313" key="13">
    <source>
        <dbReference type="Proteomes" id="UP001320245"/>
    </source>
</evidence>
<dbReference type="PANTHER" id="PTHR23421">
    <property type="entry name" value="BETA-GALACTOSIDASE RELATED"/>
    <property type="match status" value="1"/>
</dbReference>
<proteinExistence type="inferred from homology"/>
<keyword evidence="5 8" id="KW-0378">Hydrolase</keyword>
<keyword evidence="4 10" id="KW-0732">Signal</keyword>
<dbReference type="EMBL" id="JAJSPL020000019">
    <property type="protein sequence ID" value="KAK7740735.1"/>
    <property type="molecule type" value="Genomic_DNA"/>
</dbReference>
<dbReference type="SUPFAM" id="SSF117100">
    <property type="entry name" value="Beta-galactosidase LacA, domain 3"/>
    <property type="match status" value="1"/>
</dbReference>
<dbReference type="Pfam" id="PF01301">
    <property type="entry name" value="Glyco_hydro_35"/>
    <property type="match status" value="1"/>
</dbReference>
<dbReference type="GO" id="GO:0004565">
    <property type="term" value="F:beta-galactosidase activity"/>
    <property type="evidence" value="ECO:0007669"/>
    <property type="project" value="UniProtKB-EC"/>
</dbReference>
<keyword evidence="13" id="KW-1185">Reference proteome</keyword>
<evidence type="ECO:0000259" key="11">
    <source>
        <dbReference type="SMART" id="SM01029"/>
    </source>
</evidence>
<dbReference type="Pfam" id="PF10435">
    <property type="entry name" value="BetaGal_dom2"/>
    <property type="match status" value="1"/>
</dbReference>
<dbReference type="InterPro" id="IPR017853">
    <property type="entry name" value="GH"/>
</dbReference>
<keyword evidence="6" id="KW-0325">Glycoprotein</keyword>
<dbReference type="SMART" id="SM01029">
    <property type="entry name" value="BetaGal_dom2"/>
    <property type="match status" value="1"/>
</dbReference>
<dbReference type="Proteomes" id="UP001320245">
    <property type="component" value="Unassembled WGS sequence"/>
</dbReference>
<comment type="similarity">
    <text evidence="2 9">Belongs to the glycosyl hydrolase 35 family.</text>
</comment>
<evidence type="ECO:0000256" key="3">
    <source>
        <dbReference type="ARBA" id="ARBA00012756"/>
    </source>
</evidence>
<dbReference type="Gene3D" id="2.60.120.260">
    <property type="entry name" value="Galactose-binding domain-like"/>
    <property type="match status" value="2"/>
</dbReference>
<evidence type="ECO:0000256" key="10">
    <source>
        <dbReference type="SAM" id="SignalP"/>
    </source>
</evidence>
<organism evidence="12 13">
    <name type="scientific">Cytospora paraplurivora</name>
    <dbReference type="NCBI Taxonomy" id="2898453"/>
    <lineage>
        <taxon>Eukaryota</taxon>
        <taxon>Fungi</taxon>
        <taxon>Dikarya</taxon>
        <taxon>Ascomycota</taxon>
        <taxon>Pezizomycotina</taxon>
        <taxon>Sordariomycetes</taxon>
        <taxon>Sordariomycetidae</taxon>
        <taxon>Diaporthales</taxon>
        <taxon>Cytosporaceae</taxon>
        <taxon>Cytospora</taxon>
    </lineage>
</organism>
<evidence type="ECO:0000256" key="4">
    <source>
        <dbReference type="ARBA" id="ARBA00022729"/>
    </source>
</evidence>
<dbReference type="InterPro" id="IPR001944">
    <property type="entry name" value="Glycoside_Hdrlase_35"/>
</dbReference>
<dbReference type="InterPro" id="IPR036833">
    <property type="entry name" value="BetaGal_dom3_sf"/>
</dbReference>
<dbReference type="FunFam" id="2.60.120.260:FF:000065">
    <property type="entry name" value="Beta-galactosidase A"/>
    <property type="match status" value="1"/>
</dbReference>
<dbReference type="PRINTS" id="PR00742">
    <property type="entry name" value="GLHYDRLASE35"/>
</dbReference>
<comment type="catalytic activity">
    <reaction evidence="1 8">
        <text>Hydrolysis of terminal non-reducing beta-D-galactose residues in beta-D-galactosides.</text>
        <dbReference type="EC" id="3.2.1.23"/>
    </reaction>
</comment>
<dbReference type="GO" id="GO:0005975">
    <property type="term" value="P:carbohydrate metabolic process"/>
    <property type="evidence" value="ECO:0007669"/>
    <property type="project" value="InterPro"/>
</dbReference>
<evidence type="ECO:0000256" key="5">
    <source>
        <dbReference type="ARBA" id="ARBA00022801"/>
    </source>
</evidence>
<dbReference type="EC" id="3.2.1.23" evidence="3 8"/>
<dbReference type="Pfam" id="PF13363">
    <property type="entry name" value="BetaGal_dom3"/>
    <property type="match status" value="1"/>
</dbReference>
<feature type="domain" description="Beta-galactosidase" evidence="11">
    <location>
        <begin position="389"/>
        <end position="565"/>
    </location>
</feature>
<feature type="chain" id="PRO_5043052541" description="Beta-galactosidase" evidence="10">
    <location>
        <begin position="20"/>
        <end position="988"/>
    </location>
</feature>
<dbReference type="Gene3D" id="3.20.20.80">
    <property type="entry name" value="Glycosidases"/>
    <property type="match status" value="1"/>
</dbReference>
<dbReference type="Gene3D" id="2.102.20.10">
    <property type="entry name" value="Beta-galactosidase, domain 2"/>
    <property type="match status" value="1"/>
</dbReference>
<dbReference type="InterPro" id="IPR025972">
    <property type="entry name" value="BetaGal_dom3"/>
</dbReference>
<dbReference type="FunFam" id="3.20.20.80:FF:000040">
    <property type="entry name" value="Beta-galactosidase A"/>
    <property type="match status" value="1"/>
</dbReference>